<organism evidence="1 2">
    <name type="scientific">Symbiodinium microadriaticum</name>
    <name type="common">Dinoflagellate</name>
    <name type="synonym">Zooxanthella microadriatica</name>
    <dbReference type="NCBI Taxonomy" id="2951"/>
    <lineage>
        <taxon>Eukaryota</taxon>
        <taxon>Sar</taxon>
        <taxon>Alveolata</taxon>
        <taxon>Dinophyceae</taxon>
        <taxon>Suessiales</taxon>
        <taxon>Symbiodiniaceae</taxon>
        <taxon>Symbiodinium</taxon>
    </lineage>
</organism>
<comment type="caution">
    <text evidence="1">The sequence shown here is derived from an EMBL/GenBank/DDBJ whole genome shotgun (WGS) entry which is preliminary data.</text>
</comment>
<gene>
    <name evidence="1" type="ORF">AK812_SmicGene47535</name>
</gene>
<dbReference type="EMBL" id="LSRX01005878">
    <property type="protein sequence ID" value="OLP73282.1"/>
    <property type="molecule type" value="Genomic_DNA"/>
</dbReference>
<dbReference type="Proteomes" id="UP000186817">
    <property type="component" value="Unassembled WGS sequence"/>
</dbReference>
<accession>A0A1Q9BRF9</accession>
<evidence type="ECO:0000313" key="1">
    <source>
        <dbReference type="EMBL" id="OLP73282.1"/>
    </source>
</evidence>
<keyword evidence="2" id="KW-1185">Reference proteome</keyword>
<evidence type="ECO:0000313" key="2">
    <source>
        <dbReference type="Proteomes" id="UP000186817"/>
    </source>
</evidence>
<dbReference type="AlphaFoldDB" id="A0A1Q9BRF9"/>
<protein>
    <submittedName>
        <fullName evidence="1">Uncharacterized protein</fullName>
    </submittedName>
</protein>
<sequence length="67" mass="7607">DDEADTWQNQPILHICPAITISDLASTTEECIGCNFAAMDFFVTKKDFDETAEIQELFSQPIHWAED</sequence>
<feature type="non-terminal residue" evidence="1">
    <location>
        <position position="67"/>
    </location>
</feature>
<proteinExistence type="predicted"/>
<reference evidence="1 2" key="1">
    <citation type="submission" date="2016-02" db="EMBL/GenBank/DDBJ databases">
        <title>Genome analysis of coral dinoflagellate symbionts highlights evolutionary adaptations to a symbiotic lifestyle.</title>
        <authorList>
            <person name="Aranda M."/>
            <person name="Li Y."/>
            <person name="Liew Y.J."/>
            <person name="Baumgarten S."/>
            <person name="Simakov O."/>
            <person name="Wilson M."/>
            <person name="Piel J."/>
            <person name="Ashoor H."/>
            <person name="Bougouffa S."/>
            <person name="Bajic V.B."/>
            <person name="Ryu T."/>
            <person name="Ravasi T."/>
            <person name="Bayer T."/>
            <person name="Micklem G."/>
            <person name="Kim H."/>
            <person name="Bhak J."/>
            <person name="Lajeunesse T.C."/>
            <person name="Voolstra C.R."/>
        </authorList>
    </citation>
    <scope>NUCLEOTIDE SEQUENCE [LARGE SCALE GENOMIC DNA]</scope>
    <source>
        <strain evidence="1 2">CCMP2467</strain>
    </source>
</reference>
<name>A0A1Q9BRF9_SYMMI</name>
<feature type="non-terminal residue" evidence="1">
    <location>
        <position position="1"/>
    </location>
</feature>